<dbReference type="PANTHER" id="PTHR46211:SF1">
    <property type="entry name" value="GLYCEROPHOSPHODIESTER PHOSPHODIESTERASE, CYTOPLASMIC"/>
    <property type="match status" value="1"/>
</dbReference>
<feature type="transmembrane region" description="Helical" evidence="1">
    <location>
        <begin position="12"/>
        <end position="31"/>
    </location>
</feature>
<reference evidence="4" key="1">
    <citation type="journal article" date="2019" name="Int. J. Syst. Evol. Microbiol.">
        <title>The Global Catalogue of Microorganisms (GCM) 10K type strain sequencing project: providing services to taxonomists for standard genome sequencing and annotation.</title>
        <authorList>
            <consortium name="The Broad Institute Genomics Platform"/>
            <consortium name="The Broad Institute Genome Sequencing Center for Infectious Disease"/>
            <person name="Wu L."/>
            <person name="Ma J."/>
        </authorList>
    </citation>
    <scope>NUCLEOTIDE SEQUENCE [LARGE SCALE GENOMIC DNA]</scope>
    <source>
        <strain evidence="4">JCM 17460</strain>
    </source>
</reference>
<gene>
    <name evidence="3" type="ORF">GCM10022263_01540</name>
</gene>
<keyword evidence="1" id="KW-0812">Transmembrane</keyword>
<dbReference type="InterPro" id="IPR030395">
    <property type="entry name" value="GP_PDE_dom"/>
</dbReference>
<name>A0ABP6UQ49_9ACTN</name>
<protein>
    <recommendedName>
        <fullName evidence="2">GP-PDE domain-containing protein</fullName>
    </recommendedName>
</protein>
<evidence type="ECO:0000259" key="2">
    <source>
        <dbReference type="PROSITE" id="PS51704"/>
    </source>
</evidence>
<dbReference type="SUPFAM" id="SSF51695">
    <property type="entry name" value="PLC-like phosphodiesterases"/>
    <property type="match status" value="1"/>
</dbReference>
<dbReference type="EMBL" id="BAABBB010000002">
    <property type="protein sequence ID" value="GAA3517551.1"/>
    <property type="molecule type" value="Genomic_DNA"/>
</dbReference>
<keyword evidence="4" id="KW-1185">Reference proteome</keyword>
<proteinExistence type="predicted"/>
<feature type="domain" description="GP-PDE" evidence="2">
    <location>
        <begin position="45"/>
        <end position="286"/>
    </location>
</feature>
<accession>A0ABP6UQ49</accession>
<dbReference type="PROSITE" id="PS51704">
    <property type="entry name" value="GP_PDE"/>
    <property type="match status" value="1"/>
</dbReference>
<dbReference type="Gene3D" id="3.20.20.190">
    <property type="entry name" value="Phosphatidylinositol (PI) phosphodiesterase"/>
    <property type="match status" value="1"/>
</dbReference>
<evidence type="ECO:0000313" key="4">
    <source>
        <dbReference type="Proteomes" id="UP001500301"/>
    </source>
</evidence>
<comment type="caution">
    <text evidence="3">The sequence shown here is derived from an EMBL/GenBank/DDBJ whole genome shotgun (WGS) entry which is preliminary data.</text>
</comment>
<evidence type="ECO:0000313" key="3">
    <source>
        <dbReference type="EMBL" id="GAA3517551.1"/>
    </source>
</evidence>
<sequence length="289" mass="31601">MQPQGEGCMSRWWYIGVVGAVVVLVGVVWAVPGSAMPTARTGGSYEIVAHRGGAHGSGHAENSYGALRYAASRGVDRVEVDLRPTADRRIVMLHDDSLARTTSCHGRASTRTLSWIHAHCRLRDGSQVPALPDYVALASRLGVPLMLELKESPRWGRGAYDRVAETIAAVGYEDRVRFMELNSQYPRHGRLLRAMAARLPRVDRVLIVSPARPVPSPGTTRARGGTGVSVDVKDMTAGLVDRYHAAGMRVFGRSSTFEDWGDFDKALRAGADGHVTDRFVSSVRWARNR</sequence>
<dbReference type="Proteomes" id="UP001500301">
    <property type="component" value="Unassembled WGS sequence"/>
</dbReference>
<dbReference type="CDD" id="cd08566">
    <property type="entry name" value="GDPD_AtGDE_like"/>
    <property type="match status" value="1"/>
</dbReference>
<organism evidence="3 4">
    <name type="scientific">Nocardioides daeguensis</name>
    <dbReference type="NCBI Taxonomy" id="908359"/>
    <lineage>
        <taxon>Bacteria</taxon>
        <taxon>Bacillati</taxon>
        <taxon>Actinomycetota</taxon>
        <taxon>Actinomycetes</taxon>
        <taxon>Propionibacteriales</taxon>
        <taxon>Nocardioidaceae</taxon>
        <taxon>Nocardioides</taxon>
    </lineage>
</organism>
<keyword evidence="1" id="KW-1133">Transmembrane helix</keyword>
<dbReference type="InterPro" id="IPR017946">
    <property type="entry name" value="PLC-like_Pdiesterase_TIM-brl"/>
</dbReference>
<dbReference type="PANTHER" id="PTHR46211">
    <property type="entry name" value="GLYCEROPHOSPHORYL DIESTER PHOSPHODIESTERASE"/>
    <property type="match status" value="1"/>
</dbReference>
<dbReference type="Pfam" id="PF03009">
    <property type="entry name" value="GDPD"/>
    <property type="match status" value="1"/>
</dbReference>
<keyword evidence="1" id="KW-0472">Membrane</keyword>
<evidence type="ECO:0000256" key="1">
    <source>
        <dbReference type="SAM" id="Phobius"/>
    </source>
</evidence>